<feature type="binding site" evidence="7 8">
    <location>
        <position position="14"/>
    </location>
    <ligand>
        <name>S-adenosyl-L-methionine</name>
        <dbReference type="ChEBI" id="CHEBI:59789"/>
    </ligand>
</feature>
<dbReference type="Gene3D" id="3.40.50.150">
    <property type="entry name" value="Vaccinia Virus protein VP39"/>
    <property type="match status" value="1"/>
</dbReference>
<evidence type="ECO:0000256" key="4">
    <source>
        <dbReference type="ARBA" id="ARBA00022679"/>
    </source>
</evidence>
<feature type="domain" description="Ribosomal RNA adenine methylase transferase N-terminal" evidence="9">
    <location>
        <begin position="21"/>
        <end position="190"/>
    </location>
</feature>
<dbReference type="SMART" id="SM00650">
    <property type="entry name" value="rADc"/>
    <property type="match status" value="1"/>
</dbReference>
<dbReference type="GO" id="GO:0032259">
    <property type="term" value="P:methylation"/>
    <property type="evidence" value="ECO:0007669"/>
    <property type="project" value="UniProtKB-KW"/>
</dbReference>
<dbReference type="Gene3D" id="1.10.8.100">
    <property type="entry name" value="Ribosomal RNA adenine dimethylase-like, domain 2"/>
    <property type="match status" value="1"/>
</dbReference>
<dbReference type="InterPro" id="IPR011530">
    <property type="entry name" value="rRNA_adenine_dimethylase"/>
</dbReference>
<dbReference type="InterPro" id="IPR029063">
    <property type="entry name" value="SAM-dependent_MTases_sf"/>
</dbReference>
<evidence type="ECO:0000256" key="1">
    <source>
        <dbReference type="ARBA" id="ARBA00022490"/>
    </source>
</evidence>
<name>A0ABU5L919_9RICK</name>
<evidence type="ECO:0000256" key="6">
    <source>
        <dbReference type="ARBA" id="ARBA00022884"/>
    </source>
</evidence>
<dbReference type="HAMAP" id="MF_00607">
    <property type="entry name" value="16SrRNA_methyltr_A"/>
    <property type="match status" value="1"/>
</dbReference>
<evidence type="ECO:0000313" key="11">
    <source>
        <dbReference type="Proteomes" id="UP001293791"/>
    </source>
</evidence>
<comment type="catalytic activity">
    <reaction evidence="7">
        <text>adenosine(1518)/adenosine(1519) in 16S rRNA + 4 S-adenosyl-L-methionine = N(6)-dimethyladenosine(1518)/N(6)-dimethyladenosine(1519) in 16S rRNA + 4 S-adenosyl-L-homocysteine + 4 H(+)</text>
        <dbReference type="Rhea" id="RHEA:19609"/>
        <dbReference type="Rhea" id="RHEA-COMP:10232"/>
        <dbReference type="Rhea" id="RHEA-COMP:10233"/>
        <dbReference type="ChEBI" id="CHEBI:15378"/>
        <dbReference type="ChEBI" id="CHEBI:57856"/>
        <dbReference type="ChEBI" id="CHEBI:59789"/>
        <dbReference type="ChEBI" id="CHEBI:74411"/>
        <dbReference type="ChEBI" id="CHEBI:74493"/>
        <dbReference type="EC" id="2.1.1.182"/>
    </reaction>
</comment>
<organism evidence="10 11">
    <name type="scientific">Candidatus Cyrtobacter comes</name>
    <dbReference type="NCBI Taxonomy" id="675776"/>
    <lineage>
        <taxon>Bacteria</taxon>
        <taxon>Pseudomonadati</taxon>
        <taxon>Pseudomonadota</taxon>
        <taxon>Alphaproteobacteria</taxon>
        <taxon>Rickettsiales</taxon>
        <taxon>Candidatus Midichloriaceae</taxon>
        <taxon>Candidatus Cyrtobacter</taxon>
    </lineage>
</organism>
<dbReference type="InterPro" id="IPR023165">
    <property type="entry name" value="rRNA_Ade_diMease-like_C"/>
</dbReference>
<dbReference type="PROSITE" id="PS51689">
    <property type="entry name" value="SAM_RNA_A_N6_MT"/>
    <property type="match status" value="1"/>
</dbReference>
<dbReference type="Pfam" id="PF00398">
    <property type="entry name" value="RrnaAD"/>
    <property type="match status" value="1"/>
</dbReference>
<protein>
    <recommendedName>
        <fullName evidence="7">Ribosomal RNA small subunit methyltransferase A</fullName>
        <ecNumber evidence="7">2.1.1.182</ecNumber>
    </recommendedName>
    <alternativeName>
        <fullName evidence="7">16S rRNA (adenine(1518)-N(6)/adenine(1519)-N(6))-dimethyltransferase</fullName>
    </alternativeName>
    <alternativeName>
        <fullName evidence="7">16S rRNA dimethyladenosine transferase</fullName>
    </alternativeName>
    <alternativeName>
        <fullName evidence="7">16S rRNA dimethylase</fullName>
    </alternativeName>
    <alternativeName>
        <fullName evidence="7">S-adenosylmethionine-6-N', N'-adenosyl(rRNA) dimethyltransferase</fullName>
    </alternativeName>
</protein>
<dbReference type="EC" id="2.1.1.182" evidence="7"/>
<dbReference type="RefSeq" id="WP_322498075.1">
    <property type="nucleotide sequence ID" value="NZ_JARGYT010000075.1"/>
</dbReference>
<comment type="similarity">
    <text evidence="7">Belongs to the class I-like SAM-binding methyltransferase superfamily. rRNA adenine N(6)-methyltransferase family. RsmA subfamily.</text>
</comment>
<comment type="caution">
    <text evidence="10">The sequence shown here is derived from an EMBL/GenBank/DDBJ whole genome shotgun (WGS) entry which is preliminary data.</text>
</comment>
<evidence type="ECO:0000313" key="10">
    <source>
        <dbReference type="EMBL" id="MDZ5762619.1"/>
    </source>
</evidence>
<evidence type="ECO:0000256" key="2">
    <source>
        <dbReference type="ARBA" id="ARBA00022552"/>
    </source>
</evidence>
<dbReference type="SUPFAM" id="SSF53335">
    <property type="entry name" value="S-adenosyl-L-methionine-dependent methyltransferases"/>
    <property type="match status" value="1"/>
</dbReference>
<evidence type="ECO:0000259" key="9">
    <source>
        <dbReference type="SMART" id="SM00650"/>
    </source>
</evidence>
<accession>A0ABU5L919</accession>
<proteinExistence type="inferred from homology"/>
<feature type="binding site" evidence="7 8">
    <location>
        <position position="41"/>
    </location>
    <ligand>
        <name>S-adenosyl-L-methionine</name>
        <dbReference type="ChEBI" id="CHEBI:59789"/>
    </ligand>
</feature>
<feature type="binding site" evidence="7 8">
    <location>
        <position position="16"/>
    </location>
    <ligand>
        <name>S-adenosyl-L-methionine</name>
        <dbReference type="ChEBI" id="CHEBI:59789"/>
    </ligand>
</feature>
<evidence type="ECO:0000256" key="5">
    <source>
        <dbReference type="ARBA" id="ARBA00022691"/>
    </source>
</evidence>
<keyword evidence="1 7" id="KW-0963">Cytoplasm</keyword>
<dbReference type="InterPro" id="IPR020596">
    <property type="entry name" value="rRNA_Ade_Mease_Trfase_CS"/>
</dbReference>
<dbReference type="EMBL" id="JARGYT010000075">
    <property type="protein sequence ID" value="MDZ5762619.1"/>
    <property type="molecule type" value="Genomic_DNA"/>
</dbReference>
<dbReference type="PANTHER" id="PTHR11727:SF7">
    <property type="entry name" value="DIMETHYLADENOSINE TRANSFERASE-RELATED"/>
    <property type="match status" value="1"/>
</dbReference>
<feature type="binding site" evidence="7 8">
    <location>
        <position position="88"/>
    </location>
    <ligand>
        <name>S-adenosyl-L-methionine</name>
        <dbReference type="ChEBI" id="CHEBI:59789"/>
    </ligand>
</feature>
<evidence type="ECO:0000256" key="3">
    <source>
        <dbReference type="ARBA" id="ARBA00022603"/>
    </source>
</evidence>
<dbReference type="GO" id="GO:0008168">
    <property type="term" value="F:methyltransferase activity"/>
    <property type="evidence" value="ECO:0007669"/>
    <property type="project" value="UniProtKB-KW"/>
</dbReference>
<dbReference type="InterPro" id="IPR001737">
    <property type="entry name" value="KsgA/Erm"/>
</dbReference>
<dbReference type="PROSITE" id="PS01131">
    <property type="entry name" value="RRNA_A_DIMETH"/>
    <property type="match status" value="1"/>
</dbReference>
<keyword evidence="6 7" id="KW-0694">RNA-binding</keyword>
<reference evidence="10 11" key="1">
    <citation type="submission" date="2023-02" db="EMBL/GenBank/DDBJ databases">
        <title>Host association and intracellularity evolved multiple times independently in the Rickettsiales.</title>
        <authorList>
            <person name="Castelli M."/>
            <person name="Nardi T."/>
            <person name="Gammuto L."/>
            <person name="Bellinzona G."/>
            <person name="Sabaneyeva E."/>
            <person name="Potekhin A."/>
            <person name="Serra V."/>
            <person name="Petroni G."/>
            <person name="Sassera D."/>
        </authorList>
    </citation>
    <scope>NUCLEOTIDE SEQUENCE [LARGE SCALE GENOMIC DNA]</scope>
    <source>
        <strain evidence="10 11">BOD18</strain>
    </source>
</reference>
<keyword evidence="4 7" id="KW-0808">Transferase</keyword>
<dbReference type="NCBIfam" id="TIGR00755">
    <property type="entry name" value="ksgA"/>
    <property type="match status" value="1"/>
</dbReference>
<gene>
    <name evidence="7" type="primary">rsmA</name>
    <name evidence="7" type="synonym">ksgA</name>
    <name evidence="10" type="ORF">Cyrtocomes_01010</name>
</gene>
<comment type="subcellular location">
    <subcellularLocation>
        <location evidence="7">Cytoplasm</location>
    </subcellularLocation>
</comment>
<keyword evidence="11" id="KW-1185">Reference proteome</keyword>
<dbReference type="Proteomes" id="UP001293791">
    <property type="component" value="Unassembled WGS sequence"/>
</dbReference>
<feature type="binding site" evidence="7 8">
    <location>
        <position position="105"/>
    </location>
    <ligand>
        <name>S-adenosyl-L-methionine</name>
        <dbReference type="ChEBI" id="CHEBI:59789"/>
    </ligand>
</feature>
<feature type="binding site" evidence="7 8">
    <location>
        <position position="63"/>
    </location>
    <ligand>
        <name>S-adenosyl-L-methionine</name>
        <dbReference type="ChEBI" id="CHEBI:59789"/>
    </ligand>
</feature>
<evidence type="ECO:0000256" key="7">
    <source>
        <dbReference type="HAMAP-Rule" id="MF_00607"/>
    </source>
</evidence>
<dbReference type="PANTHER" id="PTHR11727">
    <property type="entry name" value="DIMETHYLADENOSINE TRANSFERASE"/>
    <property type="match status" value="1"/>
</dbReference>
<dbReference type="InterPro" id="IPR020598">
    <property type="entry name" value="rRNA_Ade_methylase_Trfase_N"/>
</dbReference>
<keyword evidence="3 7" id="KW-0489">Methyltransferase</keyword>
<evidence type="ECO:0000256" key="8">
    <source>
        <dbReference type="PROSITE-ProRule" id="PRU01026"/>
    </source>
</evidence>
<dbReference type="CDD" id="cd02440">
    <property type="entry name" value="AdoMet_MTases"/>
    <property type="match status" value="1"/>
</dbReference>
<keyword evidence="2 7" id="KW-0698">rRNA processing</keyword>
<sequence>MHIKFYAKKSLGQNFLIDKEIAHKIPSLASDISEKRILEIGPGFGSLTHSILLQKPKYLFAIEKDHRFEQPLLEIKKLNENFNFQIGDALDNFDYYTEKYSIIANLPYSVATPLLLKWVYSSSLIEEIIVMVQKEVALRITNTYQDAEYSRLSIITQTVYDSCICFDVAKECFDPQPKVTSSVVYMKNNGKKYTEKFLQTLEIVTFHAFSQRRKKISNSLLLLFGNNTKAILNDLGIDSQKRAQDLSLNDFHLLTRFSIEEKYDV</sequence>
<keyword evidence="5 7" id="KW-0949">S-adenosyl-L-methionine</keyword>
<comment type="function">
    <text evidence="7">Specifically dimethylates two adjacent adenosines (A1518 and A1519) in the loop of a conserved hairpin near the 3'-end of 16S rRNA in the 30S particle. May play a critical role in biogenesis of 30S subunits.</text>
</comment>